<dbReference type="Gene3D" id="3.40.50.150">
    <property type="entry name" value="Vaccinia Virus protein VP39"/>
    <property type="match status" value="1"/>
</dbReference>
<keyword evidence="2" id="KW-0489">Methyltransferase</keyword>
<dbReference type="GO" id="GO:0032259">
    <property type="term" value="P:methylation"/>
    <property type="evidence" value="ECO:0007669"/>
    <property type="project" value="UniProtKB-KW"/>
</dbReference>
<dbReference type="STRING" id="1848.SAMN05443637_102158"/>
<evidence type="ECO:0000313" key="2">
    <source>
        <dbReference type="EMBL" id="SHK05126.1"/>
    </source>
</evidence>
<dbReference type="SUPFAM" id="SSF53335">
    <property type="entry name" value="S-adenosyl-L-methionine-dependent methyltransferases"/>
    <property type="match status" value="1"/>
</dbReference>
<dbReference type="InterPro" id="IPR029063">
    <property type="entry name" value="SAM-dependent_MTases_sf"/>
</dbReference>
<organism evidence="2 3">
    <name type="scientific">Pseudonocardia thermophila</name>
    <dbReference type="NCBI Taxonomy" id="1848"/>
    <lineage>
        <taxon>Bacteria</taxon>
        <taxon>Bacillati</taxon>
        <taxon>Actinomycetota</taxon>
        <taxon>Actinomycetes</taxon>
        <taxon>Pseudonocardiales</taxon>
        <taxon>Pseudonocardiaceae</taxon>
        <taxon>Pseudonocardia</taxon>
    </lineage>
</organism>
<dbReference type="AlphaFoldDB" id="A0A1M6PB04"/>
<accession>A0A1M6PB04</accession>
<dbReference type="OrthoDB" id="4571118at2"/>
<gene>
    <name evidence="2" type="ORF">SAMN05443637_102158</name>
</gene>
<feature type="domain" description="Methyltransferase" evidence="1">
    <location>
        <begin position="22"/>
        <end position="121"/>
    </location>
</feature>
<dbReference type="RefSeq" id="WP_073455302.1">
    <property type="nucleotide sequence ID" value="NZ_CALGVN010000053.1"/>
</dbReference>
<evidence type="ECO:0000313" key="3">
    <source>
        <dbReference type="Proteomes" id="UP000184363"/>
    </source>
</evidence>
<dbReference type="EMBL" id="FRAP01000002">
    <property type="protein sequence ID" value="SHK05126.1"/>
    <property type="molecule type" value="Genomic_DNA"/>
</dbReference>
<proteinExistence type="predicted"/>
<dbReference type="Pfam" id="PF13649">
    <property type="entry name" value="Methyltransf_25"/>
    <property type="match status" value="1"/>
</dbReference>
<dbReference type="Proteomes" id="UP000184363">
    <property type="component" value="Unassembled WGS sequence"/>
</dbReference>
<keyword evidence="2" id="KW-0808">Transferase</keyword>
<sequence length="171" mass="17830">MIVPARIDYALRLLDPAPSEQVLEFGCGRGVAAGLVCDRLTTGTLLALDRSITAIEHTVRRNAAHVESGRLRAQCAKLDELGSLVAPASLDAAFGVNVNLFWTGTAEPELAALAEALRPGGRLLLCYGAPPPGSTRRVTGVIAASLTAHGFTDVVEHDAPAGSAVSARRRP</sequence>
<dbReference type="GO" id="GO:0008168">
    <property type="term" value="F:methyltransferase activity"/>
    <property type="evidence" value="ECO:0007669"/>
    <property type="project" value="UniProtKB-KW"/>
</dbReference>
<evidence type="ECO:0000259" key="1">
    <source>
        <dbReference type="Pfam" id="PF13649"/>
    </source>
</evidence>
<protein>
    <submittedName>
        <fullName evidence="2">Methyltransferase domain-containing protein</fullName>
    </submittedName>
</protein>
<keyword evidence="3" id="KW-1185">Reference proteome</keyword>
<dbReference type="InterPro" id="IPR041698">
    <property type="entry name" value="Methyltransf_25"/>
</dbReference>
<name>A0A1M6PB04_PSETH</name>
<reference evidence="2 3" key="1">
    <citation type="submission" date="2016-11" db="EMBL/GenBank/DDBJ databases">
        <authorList>
            <person name="Jaros S."/>
            <person name="Januszkiewicz K."/>
            <person name="Wedrychowicz H."/>
        </authorList>
    </citation>
    <scope>NUCLEOTIDE SEQUENCE [LARGE SCALE GENOMIC DNA]</scope>
    <source>
        <strain evidence="2 3">DSM 43832</strain>
    </source>
</reference>